<name>A0A9N8EGD2_9STRA</name>
<evidence type="ECO:0000256" key="1">
    <source>
        <dbReference type="SAM" id="MobiDB-lite"/>
    </source>
</evidence>
<accession>A0A9N8EGD2</accession>
<feature type="region of interest" description="Disordered" evidence="1">
    <location>
        <begin position="45"/>
        <end position="75"/>
    </location>
</feature>
<feature type="region of interest" description="Disordered" evidence="1">
    <location>
        <begin position="164"/>
        <end position="188"/>
    </location>
</feature>
<organism evidence="2 3">
    <name type="scientific">Seminavis robusta</name>
    <dbReference type="NCBI Taxonomy" id="568900"/>
    <lineage>
        <taxon>Eukaryota</taxon>
        <taxon>Sar</taxon>
        <taxon>Stramenopiles</taxon>
        <taxon>Ochrophyta</taxon>
        <taxon>Bacillariophyta</taxon>
        <taxon>Bacillariophyceae</taxon>
        <taxon>Bacillariophycidae</taxon>
        <taxon>Naviculales</taxon>
        <taxon>Naviculaceae</taxon>
        <taxon>Seminavis</taxon>
    </lineage>
</organism>
<sequence>MSSIAAPNVVASFACRANADCNFVIYEALHDAAFLHRALQMAKKFKKTSHSTTNNNDPNRKPKNPGKESLRGRRQSVKHFCQTDGNDDDFLQRYHCGDTSIDPNNNNQKIQVCHFNGVDFTTMCVRPHSALFRNLHARDYCGPCSIIDTEGGGDDAMIHWHGKKPSMGMGVPQPRQKTEQRQRPRKPRLVPMGVVQVLDDNNDMDLN</sequence>
<protein>
    <submittedName>
        <fullName evidence="2">Uncharacterized protein</fullName>
    </submittedName>
</protein>
<reference evidence="2" key="1">
    <citation type="submission" date="2020-06" db="EMBL/GenBank/DDBJ databases">
        <authorList>
            <consortium name="Plant Systems Biology data submission"/>
        </authorList>
    </citation>
    <scope>NUCLEOTIDE SEQUENCE</scope>
    <source>
        <strain evidence="2">D6</strain>
    </source>
</reference>
<evidence type="ECO:0000313" key="2">
    <source>
        <dbReference type="EMBL" id="CAB9520956.1"/>
    </source>
</evidence>
<gene>
    <name evidence="2" type="ORF">SEMRO_1150_G246620.1</name>
</gene>
<dbReference type="AlphaFoldDB" id="A0A9N8EGD2"/>
<proteinExistence type="predicted"/>
<dbReference type="Proteomes" id="UP001153069">
    <property type="component" value="Unassembled WGS sequence"/>
</dbReference>
<evidence type="ECO:0000313" key="3">
    <source>
        <dbReference type="Proteomes" id="UP001153069"/>
    </source>
</evidence>
<dbReference type="EMBL" id="CAICTM010001148">
    <property type="protein sequence ID" value="CAB9520956.1"/>
    <property type="molecule type" value="Genomic_DNA"/>
</dbReference>
<keyword evidence="3" id="KW-1185">Reference proteome</keyword>
<comment type="caution">
    <text evidence="2">The sequence shown here is derived from an EMBL/GenBank/DDBJ whole genome shotgun (WGS) entry which is preliminary data.</text>
</comment>